<keyword evidence="1" id="KW-1133">Transmembrane helix</keyword>
<dbReference type="EMBL" id="JACHJN010000001">
    <property type="protein sequence ID" value="MBB5954246.1"/>
    <property type="molecule type" value="Genomic_DNA"/>
</dbReference>
<feature type="transmembrane region" description="Helical" evidence="1">
    <location>
        <begin position="21"/>
        <end position="46"/>
    </location>
</feature>
<keyword evidence="3" id="KW-1185">Reference proteome</keyword>
<reference evidence="2 3" key="1">
    <citation type="submission" date="2020-08" db="EMBL/GenBank/DDBJ databases">
        <title>Genomic Encyclopedia of Type Strains, Phase III (KMG-III): the genomes of soil and plant-associated and newly described type strains.</title>
        <authorList>
            <person name="Whitman W."/>
        </authorList>
    </citation>
    <scope>NUCLEOTIDE SEQUENCE [LARGE SCALE GENOMIC DNA]</scope>
    <source>
        <strain evidence="2 3">CECT 8640</strain>
    </source>
</reference>
<dbReference type="Proteomes" id="UP000547510">
    <property type="component" value="Unassembled WGS sequence"/>
</dbReference>
<keyword evidence="1" id="KW-0472">Membrane</keyword>
<organism evidence="2 3">
    <name type="scientific">Saccharothrix tamanrassetensis</name>
    <dbReference type="NCBI Taxonomy" id="1051531"/>
    <lineage>
        <taxon>Bacteria</taxon>
        <taxon>Bacillati</taxon>
        <taxon>Actinomycetota</taxon>
        <taxon>Actinomycetes</taxon>
        <taxon>Pseudonocardiales</taxon>
        <taxon>Pseudonocardiaceae</taxon>
        <taxon>Saccharothrix</taxon>
    </lineage>
</organism>
<accession>A0A841CET1</accession>
<dbReference type="RefSeq" id="WP_184688277.1">
    <property type="nucleotide sequence ID" value="NZ_JACHJN010000001.1"/>
</dbReference>
<evidence type="ECO:0000313" key="2">
    <source>
        <dbReference type="EMBL" id="MBB5954246.1"/>
    </source>
</evidence>
<protein>
    <submittedName>
        <fullName evidence="2">Uncharacterized protein</fullName>
    </submittedName>
</protein>
<name>A0A841CET1_9PSEU</name>
<proteinExistence type="predicted"/>
<feature type="transmembrane region" description="Helical" evidence="1">
    <location>
        <begin position="52"/>
        <end position="70"/>
    </location>
</feature>
<gene>
    <name evidence="2" type="ORF">FHS29_000816</name>
</gene>
<comment type="caution">
    <text evidence="2">The sequence shown here is derived from an EMBL/GenBank/DDBJ whole genome shotgun (WGS) entry which is preliminary data.</text>
</comment>
<evidence type="ECO:0000313" key="3">
    <source>
        <dbReference type="Proteomes" id="UP000547510"/>
    </source>
</evidence>
<sequence length="158" mass="17520">MSTELGPEGKQVWPREERGRLAFLGSWFTAFELLLGPALMIGAWFVPADGRWVMFGIGVLVTLVLVSEINGNRVVKTETKAQHDRLERSGVPATAEIVGVREVDLVGGSGVGLRLRVFGVGLVPFEADYLEQRGQRYEVGDRLRVLVDPSDNLFRLLR</sequence>
<dbReference type="AlphaFoldDB" id="A0A841CET1"/>
<keyword evidence="1" id="KW-0812">Transmembrane</keyword>
<evidence type="ECO:0000256" key="1">
    <source>
        <dbReference type="SAM" id="Phobius"/>
    </source>
</evidence>